<name>A0A7X9T987_9ACTN</name>
<evidence type="ECO:0008006" key="3">
    <source>
        <dbReference type="Google" id="ProtNLM"/>
    </source>
</evidence>
<accession>A0A7X9T987</accession>
<proteinExistence type="predicted"/>
<sequence length="231" mass="25601">MDRTLLEALVFQRDHHIDGNVYKACQCDFAYNSNHIEGSTLTHDQTVQIFDRATFSGTAAVDDIVEARNHFRAFDHVLDTWDEPLSPDYLRAMHRILKSGTAYAANPVMSVGEFKKFSNVIGGAVSDVETASPEDVLHLVGDLIDSREGKSVRQFEGVCKRHGLSGGYLRLCPGPLRGHVHADDERVHVRAARHLPFSRAPRAVMMTRRGVAAEGDECYHSYTTGELAHAG</sequence>
<dbReference type="RefSeq" id="WP_170103307.1">
    <property type="nucleotide sequence ID" value="NZ_JABAGR010000002.1"/>
</dbReference>
<dbReference type="EMBL" id="JABAGR010000002">
    <property type="protein sequence ID" value="NMF25216.1"/>
    <property type="molecule type" value="Genomic_DNA"/>
</dbReference>
<protein>
    <recommendedName>
        <fullName evidence="3">Fic family protein</fullName>
    </recommendedName>
</protein>
<gene>
    <name evidence="1" type="ORF">HF885_01985</name>
</gene>
<evidence type="ECO:0000313" key="2">
    <source>
        <dbReference type="Proteomes" id="UP000565613"/>
    </source>
</evidence>
<dbReference type="InterPro" id="IPR036597">
    <property type="entry name" value="Fido-like_dom_sf"/>
</dbReference>
<dbReference type="AlphaFoldDB" id="A0A7X9T987"/>
<dbReference type="Gene3D" id="1.10.3290.10">
    <property type="entry name" value="Fido-like domain"/>
    <property type="match status" value="1"/>
</dbReference>
<comment type="caution">
    <text evidence="1">The sequence shown here is derived from an EMBL/GenBank/DDBJ whole genome shotgun (WGS) entry which is preliminary data.</text>
</comment>
<dbReference type="Proteomes" id="UP000565613">
    <property type="component" value="Unassembled WGS sequence"/>
</dbReference>
<dbReference type="SUPFAM" id="SSF140931">
    <property type="entry name" value="Fic-like"/>
    <property type="match status" value="1"/>
</dbReference>
<reference evidence="1 2" key="1">
    <citation type="submission" date="2020-04" db="EMBL/GenBank/DDBJ databases">
        <authorList>
            <person name="Hitch T.C.A."/>
            <person name="Wylensek D."/>
            <person name="Clavel T."/>
        </authorList>
    </citation>
    <scope>NUCLEOTIDE SEQUENCE [LARGE SCALE GENOMIC DNA]</scope>
    <source>
        <strain evidence="1 2">105184</strain>
    </source>
</reference>
<evidence type="ECO:0000313" key="1">
    <source>
        <dbReference type="EMBL" id="NMF25216.1"/>
    </source>
</evidence>
<organism evidence="1 2">
    <name type="scientific">Parafannyhessea umbonata</name>
    <dbReference type="NCBI Taxonomy" id="604330"/>
    <lineage>
        <taxon>Bacteria</taxon>
        <taxon>Bacillati</taxon>
        <taxon>Actinomycetota</taxon>
        <taxon>Coriobacteriia</taxon>
        <taxon>Coriobacteriales</taxon>
        <taxon>Atopobiaceae</taxon>
        <taxon>Parafannyhessea</taxon>
    </lineage>
</organism>